<dbReference type="CDD" id="cd04664">
    <property type="entry name" value="NUDIX_DHNTPase_like"/>
    <property type="match status" value="1"/>
</dbReference>
<proteinExistence type="predicted"/>
<dbReference type="PANTHER" id="PTHR43736:SF1">
    <property type="entry name" value="DIHYDRONEOPTERIN TRIPHOSPHATE DIPHOSPHATASE"/>
    <property type="match status" value="1"/>
</dbReference>
<feature type="binding site" evidence="3">
    <location>
        <position position="112"/>
    </location>
    <ligand>
        <name>Mg(2+)</name>
        <dbReference type="ChEBI" id="CHEBI:18420"/>
    </ligand>
</feature>
<evidence type="ECO:0000313" key="5">
    <source>
        <dbReference type="EMBL" id="SIO30329.1"/>
    </source>
</evidence>
<dbReference type="GO" id="GO:0046656">
    <property type="term" value="P:folic acid biosynthetic process"/>
    <property type="evidence" value="ECO:0007669"/>
    <property type="project" value="InterPro"/>
</dbReference>
<dbReference type="SUPFAM" id="SSF55811">
    <property type="entry name" value="Nudix"/>
    <property type="match status" value="1"/>
</dbReference>
<dbReference type="AlphaFoldDB" id="A0A1N6IED3"/>
<dbReference type="InterPro" id="IPR000086">
    <property type="entry name" value="NUDIX_hydrolase_dom"/>
</dbReference>
<dbReference type="GO" id="GO:0046872">
    <property type="term" value="F:metal ion binding"/>
    <property type="evidence" value="ECO:0007669"/>
    <property type="project" value="UniProtKB-KW"/>
</dbReference>
<dbReference type="Pfam" id="PF00293">
    <property type="entry name" value="NUDIX"/>
    <property type="match status" value="1"/>
</dbReference>
<dbReference type="RefSeq" id="WP_036573616.1">
    <property type="nucleotide sequence ID" value="NZ_FSRO01000001.1"/>
</dbReference>
<dbReference type="NCBIfam" id="NF006961">
    <property type="entry name" value="PRK09438.1"/>
    <property type="match status" value="1"/>
</dbReference>
<evidence type="ECO:0000256" key="2">
    <source>
        <dbReference type="PIRSR" id="PIRSR603564-1"/>
    </source>
</evidence>
<dbReference type="InterPro" id="IPR015797">
    <property type="entry name" value="NUDIX_hydrolase-like_dom_sf"/>
</dbReference>
<dbReference type="Proteomes" id="UP000185062">
    <property type="component" value="Unassembled WGS sequence"/>
</dbReference>
<dbReference type="GO" id="GO:0008828">
    <property type="term" value="F:dATP diphosphatase activity"/>
    <property type="evidence" value="ECO:0007669"/>
    <property type="project" value="InterPro"/>
</dbReference>
<feature type="binding site" evidence="2">
    <location>
        <position position="130"/>
    </location>
    <ligand>
        <name>substrate</name>
    </ligand>
</feature>
<name>A0A1N6IED3_9PROT</name>
<feature type="binding site" evidence="2">
    <location>
        <position position="35"/>
    </location>
    <ligand>
        <name>substrate</name>
    </ligand>
</feature>
<feature type="domain" description="Nudix hydrolase" evidence="4">
    <location>
        <begin position="1"/>
        <end position="141"/>
    </location>
</feature>
<keyword evidence="6" id="KW-1185">Reference proteome</keyword>
<evidence type="ECO:0000256" key="3">
    <source>
        <dbReference type="PIRSR" id="PIRSR603564-2"/>
    </source>
</evidence>
<gene>
    <name evidence="5" type="ORF">SAMN02743940_1746</name>
</gene>
<dbReference type="eggNOG" id="COG0494">
    <property type="taxonomic scope" value="Bacteria"/>
</dbReference>
<dbReference type="PANTHER" id="PTHR43736">
    <property type="entry name" value="ADP-RIBOSE PYROPHOSPHATASE"/>
    <property type="match status" value="1"/>
</dbReference>
<dbReference type="GO" id="GO:0019177">
    <property type="term" value="F:dihydroneopterin triphosphate pyrophosphohydrolase activity"/>
    <property type="evidence" value="ECO:0007669"/>
    <property type="project" value="InterPro"/>
</dbReference>
<feature type="binding site" evidence="2">
    <location>
        <position position="24"/>
    </location>
    <ligand>
        <name>substrate</name>
    </ligand>
</feature>
<comment type="cofactor">
    <cofactor evidence="3">
        <name>Mg(2+)</name>
        <dbReference type="ChEBI" id="CHEBI:18420"/>
    </cofactor>
    <text evidence="3">Binds 1 Mg(2+) ion per subunit.</text>
</comment>
<keyword evidence="1" id="KW-0378">Hydrolase</keyword>
<dbReference type="PROSITE" id="PS00893">
    <property type="entry name" value="NUDIX_BOX"/>
    <property type="match status" value="1"/>
</dbReference>
<dbReference type="Gene3D" id="3.90.79.10">
    <property type="entry name" value="Nucleoside Triphosphate Pyrophosphohydrolase"/>
    <property type="match status" value="1"/>
</dbReference>
<dbReference type="InterPro" id="IPR020084">
    <property type="entry name" value="NUDIX_hydrolase_CS"/>
</dbReference>
<dbReference type="PROSITE" id="PS51462">
    <property type="entry name" value="NUDIX"/>
    <property type="match status" value="1"/>
</dbReference>
<evidence type="ECO:0000313" key="6">
    <source>
        <dbReference type="Proteomes" id="UP000185062"/>
    </source>
</evidence>
<dbReference type="InterPro" id="IPR003564">
    <property type="entry name" value="DHNTPase"/>
</dbReference>
<organism evidence="5 6">
    <name type="scientific">Nitrosomonas cryotolerans ATCC 49181</name>
    <dbReference type="NCBI Taxonomy" id="1131553"/>
    <lineage>
        <taxon>Bacteria</taxon>
        <taxon>Pseudomonadati</taxon>
        <taxon>Pseudomonadota</taxon>
        <taxon>Betaproteobacteria</taxon>
        <taxon>Nitrosomonadales</taxon>
        <taxon>Nitrosomonadaceae</taxon>
        <taxon>Nitrosomonas</taxon>
    </lineage>
</organism>
<accession>A0A1N6IED3</accession>
<keyword evidence="3" id="KW-0479">Metal-binding</keyword>
<reference evidence="5 6" key="1">
    <citation type="submission" date="2016-12" db="EMBL/GenBank/DDBJ databases">
        <authorList>
            <person name="Song W.-J."/>
            <person name="Kurnit D.M."/>
        </authorList>
    </citation>
    <scope>NUCLEOTIDE SEQUENCE [LARGE SCALE GENOMIC DNA]</scope>
    <source>
        <strain evidence="5 6">ATCC 49181</strain>
    </source>
</reference>
<feature type="binding site" evidence="3">
    <location>
        <position position="51"/>
    </location>
    <ligand>
        <name>Mg(2+)</name>
        <dbReference type="ChEBI" id="CHEBI:18420"/>
    </ligand>
</feature>
<feature type="binding site" evidence="3">
    <location>
        <position position="55"/>
    </location>
    <ligand>
        <name>Mg(2+)</name>
        <dbReference type="ChEBI" id="CHEBI:18420"/>
    </ligand>
</feature>
<keyword evidence="3" id="KW-0460">Magnesium</keyword>
<sequence length="151" mass="17796">MYKEPVSILVIIHTLDLQILLLERADHPGYWQSITGSQNQGETLLQTAIREISEETGLNAIDYHLTDWHIQNQYEIFQEWRWRYAPTVTHNTEHVFSLLLPKPIPVSIATREHLGFTWLPWQEAEKKVFSESNAQAIRQLANQEKQKIHHY</sequence>
<evidence type="ECO:0000256" key="1">
    <source>
        <dbReference type="ARBA" id="ARBA00022801"/>
    </source>
</evidence>
<evidence type="ECO:0000259" key="4">
    <source>
        <dbReference type="PROSITE" id="PS51462"/>
    </source>
</evidence>
<feature type="binding site" evidence="2">
    <location>
        <position position="3"/>
    </location>
    <ligand>
        <name>substrate</name>
    </ligand>
</feature>
<dbReference type="EMBL" id="FSRO01000001">
    <property type="protein sequence ID" value="SIO30329.1"/>
    <property type="molecule type" value="Genomic_DNA"/>
</dbReference>
<dbReference type="STRING" id="44575.SAMN05216419_103711"/>
<dbReference type="PRINTS" id="PR01404">
    <property type="entry name" value="NPPPHYDRLASE"/>
</dbReference>
<protein>
    <submittedName>
        <fullName evidence="5">Dihydroneopterin triphosphate pyrophosphatase</fullName>
    </submittedName>
</protein>